<gene>
    <name evidence="2" type="ORF">HF685_15045</name>
</gene>
<dbReference type="KEGG" id="phao:HF685_15045"/>
<organism evidence="2 3">
    <name type="scientific">Parasphingorhabdus halotolerans</name>
    <dbReference type="NCBI Taxonomy" id="2725558"/>
    <lineage>
        <taxon>Bacteria</taxon>
        <taxon>Pseudomonadati</taxon>
        <taxon>Pseudomonadota</taxon>
        <taxon>Alphaproteobacteria</taxon>
        <taxon>Sphingomonadales</taxon>
        <taxon>Sphingomonadaceae</taxon>
        <taxon>Parasphingorhabdus</taxon>
    </lineage>
</organism>
<evidence type="ECO:0000313" key="2">
    <source>
        <dbReference type="EMBL" id="QJB70418.1"/>
    </source>
</evidence>
<dbReference type="PROSITE" id="PS50404">
    <property type="entry name" value="GST_NTER"/>
    <property type="match status" value="1"/>
</dbReference>
<dbReference type="PANTHER" id="PTHR12289">
    <property type="entry name" value="METAXIN RELATED"/>
    <property type="match status" value="1"/>
</dbReference>
<accession>A0A6H2DQE2</accession>
<dbReference type="PANTHER" id="PTHR12289:SF67">
    <property type="match status" value="1"/>
</dbReference>
<dbReference type="Proteomes" id="UP000501600">
    <property type="component" value="Chromosome"/>
</dbReference>
<dbReference type="Gene3D" id="1.20.1050.10">
    <property type="match status" value="2"/>
</dbReference>
<sequence>MTHKLYGGPLSLYSGKARAYLDWKGVDYEEILSSTEVYKDIILPRVGRPVIPVMVTDDDETLQDTTLIIDHFEEKLGGQSVYPDTPKQRLVALLMEVFGDEWLVIPAMHYRWNYNEEWVYGEFGAVAAPEASKEEQLVIGRERGQNFKGFCPILGINEQTIPAIEASYEELLADLDAHFTAHDFLLGSRPSIGDYGLIGPLYAHLYRDPASGEIMKRLAPRVAAWVERMVDVKTPLSGDFLPDDEVPATLIPVLERMMLEQMPFLQTTANMFAAWVDANPDTDIPRAVGMAEFTVEGVTGQRMAPPFSLWMLARALGFYENLGEKDKQAVDGMLSSTAGVEAFQQFAAGPQLLFENFRLRLA</sequence>
<keyword evidence="2" id="KW-0808">Transferase</keyword>
<dbReference type="Gene3D" id="3.40.30.10">
    <property type="entry name" value="Glutaredoxin"/>
    <property type="match status" value="1"/>
</dbReference>
<reference evidence="2 3" key="1">
    <citation type="submission" date="2020-04" db="EMBL/GenBank/DDBJ databases">
        <title>Genome sequence for Sphingorhabdus sp. strain M1.</title>
        <authorList>
            <person name="Park S.-J."/>
        </authorList>
    </citation>
    <scope>NUCLEOTIDE SEQUENCE [LARGE SCALE GENOMIC DNA]</scope>
    <source>
        <strain evidence="2 3">JK6</strain>
    </source>
</reference>
<dbReference type="CDD" id="cd00570">
    <property type="entry name" value="GST_N_family"/>
    <property type="match status" value="1"/>
</dbReference>
<evidence type="ECO:0000313" key="3">
    <source>
        <dbReference type="Proteomes" id="UP000501600"/>
    </source>
</evidence>
<dbReference type="EMBL" id="CP051217">
    <property type="protein sequence ID" value="QJB70418.1"/>
    <property type="molecule type" value="Genomic_DNA"/>
</dbReference>
<feature type="domain" description="GST N-terminal" evidence="1">
    <location>
        <begin position="1"/>
        <end position="80"/>
    </location>
</feature>
<dbReference type="CDD" id="cd00299">
    <property type="entry name" value="GST_C_family"/>
    <property type="match status" value="1"/>
</dbReference>
<dbReference type="AlphaFoldDB" id="A0A6H2DQE2"/>
<dbReference type="InterPro" id="IPR004045">
    <property type="entry name" value="Glutathione_S-Trfase_N"/>
</dbReference>
<protein>
    <submittedName>
        <fullName evidence="2">Glutathione S-transferase</fullName>
    </submittedName>
</protein>
<name>A0A6H2DQE2_9SPHN</name>
<dbReference type="SUPFAM" id="SSF52833">
    <property type="entry name" value="Thioredoxin-like"/>
    <property type="match status" value="1"/>
</dbReference>
<dbReference type="InterPro" id="IPR036249">
    <property type="entry name" value="Thioredoxin-like_sf"/>
</dbReference>
<dbReference type="InterPro" id="IPR036282">
    <property type="entry name" value="Glutathione-S-Trfase_C_sf"/>
</dbReference>
<dbReference type="Pfam" id="PF13417">
    <property type="entry name" value="GST_N_3"/>
    <property type="match status" value="1"/>
</dbReference>
<dbReference type="RefSeq" id="WP_168820725.1">
    <property type="nucleotide sequence ID" value="NZ_CP051217.1"/>
</dbReference>
<proteinExistence type="predicted"/>
<dbReference type="GO" id="GO:0016740">
    <property type="term" value="F:transferase activity"/>
    <property type="evidence" value="ECO:0007669"/>
    <property type="project" value="UniProtKB-KW"/>
</dbReference>
<dbReference type="GO" id="GO:0005737">
    <property type="term" value="C:cytoplasm"/>
    <property type="evidence" value="ECO:0007669"/>
    <property type="project" value="TreeGrafter"/>
</dbReference>
<dbReference type="InterPro" id="IPR050931">
    <property type="entry name" value="Mito_Protein_Transport_Metaxin"/>
</dbReference>
<dbReference type="Pfam" id="PF13410">
    <property type="entry name" value="GST_C_2"/>
    <property type="match status" value="1"/>
</dbReference>
<dbReference type="SUPFAM" id="SSF47616">
    <property type="entry name" value="GST C-terminal domain-like"/>
    <property type="match status" value="1"/>
</dbReference>
<evidence type="ECO:0000259" key="1">
    <source>
        <dbReference type="PROSITE" id="PS50404"/>
    </source>
</evidence>
<keyword evidence="3" id="KW-1185">Reference proteome</keyword>